<evidence type="ECO:0000256" key="3">
    <source>
        <dbReference type="ARBA" id="ARBA00022679"/>
    </source>
</evidence>
<dbReference type="InterPro" id="IPR005793">
    <property type="entry name" value="Formyl_trans_C"/>
</dbReference>
<protein>
    <recommendedName>
        <fullName evidence="2 5">Methionyl-tRNA formyltransferase</fullName>
        <ecNumber evidence="2 5">2.1.2.9</ecNumber>
    </recommendedName>
</protein>
<keyword evidence="4 5" id="KW-0648">Protein biosynthesis</keyword>
<gene>
    <name evidence="5" type="primary">fmt</name>
    <name evidence="8" type="ORF">EO244_01555</name>
</gene>
<keyword evidence="9" id="KW-1185">Reference proteome</keyword>
<dbReference type="InterPro" id="IPR041711">
    <property type="entry name" value="Met-tRNA-FMT_N"/>
</dbReference>
<dbReference type="RefSeq" id="WP_129252245.1">
    <property type="nucleotide sequence ID" value="NZ_SAXA01000001.1"/>
</dbReference>
<evidence type="ECO:0000256" key="2">
    <source>
        <dbReference type="ARBA" id="ARBA00012261"/>
    </source>
</evidence>
<dbReference type="HAMAP" id="MF_00182">
    <property type="entry name" value="Formyl_trans"/>
    <property type="match status" value="1"/>
</dbReference>
<sequence length="325" mass="36053">MSQNSLRIVYMGTPEFAVAPLNALIESGCNVVGVVTNPDKPAGRGQKIQESAVKKYALEKGLPILQPEKFRNENFLAELKALNADLQVVVAFKMLPEMVWNMPKYGTLNLHASLLPHYRGAAPINWAIMNGDKESGVSTFLLQKEIDTGNVIFQEKVSIGENDNLEVLHDKLMEIGSQLVVKTVCAIEAGDYPQIPQENLITKGETLKTAPKIFKDDCKINWSSTIDQIHNHIRGLSPYPAAWTELTDANDKKVALKVYAAFKETEEHSHPIGALISDTKTYLKVAVDGGFINLTTIQMAGKKRMNIGDFLRGFQQITNYKLLID</sequence>
<dbReference type="PANTHER" id="PTHR11138:SF5">
    <property type="entry name" value="METHIONYL-TRNA FORMYLTRANSFERASE, MITOCHONDRIAL"/>
    <property type="match status" value="1"/>
</dbReference>
<feature type="domain" description="Formyl transferase C-terminal" evidence="7">
    <location>
        <begin position="212"/>
        <end position="314"/>
    </location>
</feature>
<dbReference type="InterPro" id="IPR002376">
    <property type="entry name" value="Formyl_transf_N"/>
</dbReference>
<dbReference type="PANTHER" id="PTHR11138">
    <property type="entry name" value="METHIONYL-TRNA FORMYLTRANSFERASE"/>
    <property type="match status" value="1"/>
</dbReference>
<dbReference type="OrthoDB" id="9802815at2"/>
<comment type="function">
    <text evidence="5">Attaches a formyl group to the free amino group of methionyl-tRNA(fMet). The formyl group appears to play a dual role in the initiator identity of N-formylmethionyl-tRNA by promoting its recognition by IF2 and preventing the misappropriation of this tRNA by the elongation apparatus.</text>
</comment>
<dbReference type="SUPFAM" id="SSF50486">
    <property type="entry name" value="FMT C-terminal domain-like"/>
    <property type="match status" value="1"/>
</dbReference>
<evidence type="ECO:0000259" key="7">
    <source>
        <dbReference type="Pfam" id="PF02911"/>
    </source>
</evidence>
<dbReference type="CDD" id="cd08704">
    <property type="entry name" value="Met_tRNA_FMT_C"/>
    <property type="match status" value="1"/>
</dbReference>
<evidence type="ECO:0000313" key="9">
    <source>
        <dbReference type="Proteomes" id="UP000289703"/>
    </source>
</evidence>
<evidence type="ECO:0000256" key="1">
    <source>
        <dbReference type="ARBA" id="ARBA00010699"/>
    </source>
</evidence>
<dbReference type="InterPro" id="IPR011034">
    <property type="entry name" value="Formyl_transferase-like_C_sf"/>
</dbReference>
<dbReference type="EC" id="2.1.2.9" evidence="2 5"/>
<evidence type="ECO:0000256" key="4">
    <source>
        <dbReference type="ARBA" id="ARBA00022917"/>
    </source>
</evidence>
<dbReference type="Proteomes" id="UP000289703">
    <property type="component" value="Unassembled WGS sequence"/>
</dbReference>
<dbReference type="EMBL" id="SAXA01000001">
    <property type="protein sequence ID" value="RXQ97594.1"/>
    <property type="molecule type" value="Genomic_DNA"/>
</dbReference>
<evidence type="ECO:0000256" key="5">
    <source>
        <dbReference type="HAMAP-Rule" id="MF_00182"/>
    </source>
</evidence>
<name>A0A4Q1JQ81_9BACT</name>
<dbReference type="InterPro" id="IPR036477">
    <property type="entry name" value="Formyl_transf_N_sf"/>
</dbReference>
<proteinExistence type="inferred from homology"/>
<evidence type="ECO:0000313" key="8">
    <source>
        <dbReference type="EMBL" id="RXQ97594.1"/>
    </source>
</evidence>
<organism evidence="8 9">
    <name type="scientific">Ancylomarina salipaludis</name>
    <dbReference type="NCBI Taxonomy" id="2501299"/>
    <lineage>
        <taxon>Bacteria</taxon>
        <taxon>Pseudomonadati</taxon>
        <taxon>Bacteroidota</taxon>
        <taxon>Bacteroidia</taxon>
        <taxon>Marinilabiliales</taxon>
        <taxon>Marinifilaceae</taxon>
        <taxon>Ancylomarina</taxon>
    </lineage>
</organism>
<dbReference type="InterPro" id="IPR005794">
    <property type="entry name" value="Fmt"/>
</dbReference>
<dbReference type="GO" id="GO:0004479">
    <property type="term" value="F:methionyl-tRNA formyltransferase activity"/>
    <property type="evidence" value="ECO:0007669"/>
    <property type="project" value="UniProtKB-UniRule"/>
</dbReference>
<dbReference type="Gene3D" id="3.40.50.12230">
    <property type="match status" value="1"/>
</dbReference>
<dbReference type="GO" id="GO:0005829">
    <property type="term" value="C:cytosol"/>
    <property type="evidence" value="ECO:0007669"/>
    <property type="project" value="TreeGrafter"/>
</dbReference>
<accession>A0A4Q1JQ81</accession>
<dbReference type="CDD" id="cd08646">
    <property type="entry name" value="FMT_core_Met-tRNA-FMT_N"/>
    <property type="match status" value="1"/>
</dbReference>
<comment type="caution">
    <text evidence="8">The sequence shown here is derived from an EMBL/GenBank/DDBJ whole genome shotgun (WGS) entry which is preliminary data.</text>
</comment>
<comment type="similarity">
    <text evidence="1 5">Belongs to the Fmt family.</text>
</comment>
<keyword evidence="3 5" id="KW-0808">Transferase</keyword>
<evidence type="ECO:0000259" key="6">
    <source>
        <dbReference type="Pfam" id="PF00551"/>
    </source>
</evidence>
<feature type="binding site" evidence="5">
    <location>
        <begin position="113"/>
        <end position="116"/>
    </location>
    <ligand>
        <name>(6S)-5,6,7,8-tetrahydrofolate</name>
        <dbReference type="ChEBI" id="CHEBI:57453"/>
    </ligand>
</feature>
<dbReference type="AlphaFoldDB" id="A0A4Q1JQ81"/>
<dbReference type="InterPro" id="IPR044135">
    <property type="entry name" value="Met-tRNA-FMT_C"/>
</dbReference>
<dbReference type="NCBIfam" id="TIGR00460">
    <property type="entry name" value="fmt"/>
    <property type="match status" value="1"/>
</dbReference>
<comment type="catalytic activity">
    <reaction evidence="5">
        <text>L-methionyl-tRNA(fMet) + (6R)-10-formyltetrahydrofolate = N-formyl-L-methionyl-tRNA(fMet) + (6S)-5,6,7,8-tetrahydrofolate + H(+)</text>
        <dbReference type="Rhea" id="RHEA:24380"/>
        <dbReference type="Rhea" id="RHEA-COMP:9952"/>
        <dbReference type="Rhea" id="RHEA-COMP:9953"/>
        <dbReference type="ChEBI" id="CHEBI:15378"/>
        <dbReference type="ChEBI" id="CHEBI:57453"/>
        <dbReference type="ChEBI" id="CHEBI:78530"/>
        <dbReference type="ChEBI" id="CHEBI:78844"/>
        <dbReference type="ChEBI" id="CHEBI:195366"/>
        <dbReference type="EC" id="2.1.2.9"/>
    </reaction>
</comment>
<reference evidence="8 9" key="1">
    <citation type="submission" date="2019-01" db="EMBL/GenBank/DDBJ databases">
        <title>Ancylomarina salipaludis sp. nov., isolated from a salt marsh.</title>
        <authorList>
            <person name="Yoon J.-H."/>
        </authorList>
    </citation>
    <scope>NUCLEOTIDE SEQUENCE [LARGE SCALE GENOMIC DNA]</scope>
    <source>
        <strain evidence="8 9">SHSM-M15</strain>
    </source>
</reference>
<feature type="domain" description="Formyl transferase N-terminal" evidence="6">
    <location>
        <begin position="7"/>
        <end position="183"/>
    </location>
</feature>
<dbReference type="Pfam" id="PF00551">
    <property type="entry name" value="Formyl_trans_N"/>
    <property type="match status" value="1"/>
</dbReference>
<dbReference type="Pfam" id="PF02911">
    <property type="entry name" value="Formyl_trans_C"/>
    <property type="match status" value="1"/>
</dbReference>
<dbReference type="SUPFAM" id="SSF53328">
    <property type="entry name" value="Formyltransferase"/>
    <property type="match status" value="1"/>
</dbReference>